<keyword evidence="1" id="KW-1133">Transmembrane helix</keyword>
<protein>
    <submittedName>
        <fullName evidence="2">Uncharacterized protein</fullName>
    </submittedName>
</protein>
<dbReference type="EMBL" id="BJWL01000014">
    <property type="protein sequence ID" value="GFZ00613.1"/>
    <property type="molecule type" value="Genomic_DNA"/>
</dbReference>
<keyword evidence="3" id="KW-1185">Reference proteome</keyword>
<feature type="transmembrane region" description="Helical" evidence="1">
    <location>
        <begin position="38"/>
        <end position="56"/>
    </location>
</feature>
<sequence length="65" mass="6826">MGKLLSAVGAREGVEGGFGVEGRYGGRAGGGERWWGMWLWWLAVVIGVLGSLWVVVPGCGCKSNC</sequence>
<keyword evidence="1" id="KW-0472">Membrane</keyword>
<keyword evidence="1" id="KW-0812">Transmembrane</keyword>
<proteinExistence type="predicted"/>
<evidence type="ECO:0000313" key="2">
    <source>
        <dbReference type="EMBL" id="GFZ00613.1"/>
    </source>
</evidence>
<gene>
    <name evidence="2" type="ORF">Acr_14g0002480</name>
</gene>
<dbReference type="Proteomes" id="UP000585474">
    <property type="component" value="Unassembled WGS sequence"/>
</dbReference>
<dbReference type="AlphaFoldDB" id="A0A7J0FPG2"/>
<organism evidence="2 3">
    <name type="scientific">Actinidia rufa</name>
    <dbReference type="NCBI Taxonomy" id="165716"/>
    <lineage>
        <taxon>Eukaryota</taxon>
        <taxon>Viridiplantae</taxon>
        <taxon>Streptophyta</taxon>
        <taxon>Embryophyta</taxon>
        <taxon>Tracheophyta</taxon>
        <taxon>Spermatophyta</taxon>
        <taxon>Magnoliopsida</taxon>
        <taxon>eudicotyledons</taxon>
        <taxon>Gunneridae</taxon>
        <taxon>Pentapetalae</taxon>
        <taxon>asterids</taxon>
        <taxon>Ericales</taxon>
        <taxon>Actinidiaceae</taxon>
        <taxon>Actinidia</taxon>
    </lineage>
</organism>
<evidence type="ECO:0000313" key="3">
    <source>
        <dbReference type="Proteomes" id="UP000585474"/>
    </source>
</evidence>
<name>A0A7J0FPG2_9ERIC</name>
<comment type="caution">
    <text evidence="2">The sequence shown here is derived from an EMBL/GenBank/DDBJ whole genome shotgun (WGS) entry which is preliminary data.</text>
</comment>
<evidence type="ECO:0000256" key="1">
    <source>
        <dbReference type="SAM" id="Phobius"/>
    </source>
</evidence>
<accession>A0A7J0FPG2</accession>
<reference evidence="2 3" key="1">
    <citation type="submission" date="2019-07" db="EMBL/GenBank/DDBJ databases">
        <title>De Novo Assembly of kiwifruit Actinidia rufa.</title>
        <authorList>
            <person name="Sugita-Konishi S."/>
            <person name="Sato K."/>
            <person name="Mori E."/>
            <person name="Abe Y."/>
            <person name="Kisaki G."/>
            <person name="Hamano K."/>
            <person name="Suezawa K."/>
            <person name="Otani M."/>
            <person name="Fukuda T."/>
            <person name="Manabe T."/>
            <person name="Gomi K."/>
            <person name="Tabuchi M."/>
            <person name="Akimitsu K."/>
            <person name="Kataoka I."/>
        </authorList>
    </citation>
    <scope>NUCLEOTIDE SEQUENCE [LARGE SCALE GENOMIC DNA]</scope>
    <source>
        <strain evidence="3">cv. Fuchu</strain>
    </source>
</reference>